<dbReference type="RefSeq" id="WP_041113744.1">
    <property type="nucleotide sequence ID" value="NZ_JARTHD010000033.1"/>
</dbReference>
<evidence type="ECO:0000256" key="6">
    <source>
        <dbReference type="RuleBase" id="RU003423"/>
    </source>
</evidence>
<evidence type="ECO:0000256" key="1">
    <source>
        <dbReference type="ARBA" id="ARBA00001938"/>
    </source>
</evidence>
<dbReference type="Proteomes" id="UP000031982">
    <property type="component" value="Unassembled WGS sequence"/>
</dbReference>
<dbReference type="PANTHER" id="PTHR43178:SF5">
    <property type="entry name" value="LIPOAMIDE ACYLTRANSFERASE COMPONENT OF BRANCHED-CHAIN ALPHA-KETO ACID DEHYDROGENASE COMPLEX, MITOCHONDRIAL"/>
    <property type="match status" value="1"/>
</dbReference>
<accession>A0ABR5AUL9</accession>
<dbReference type="Gene3D" id="4.10.320.10">
    <property type="entry name" value="E3-binding domain"/>
    <property type="match status" value="1"/>
</dbReference>
<dbReference type="InterPro" id="IPR036625">
    <property type="entry name" value="E3-bd_dom_sf"/>
</dbReference>
<dbReference type="EMBL" id="JXLP01000009">
    <property type="protein sequence ID" value="KIL78454.1"/>
    <property type="molecule type" value="Genomic_DNA"/>
</dbReference>
<dbReference type="SUPFAM" id="SSF52777">
    <property type="entry name" value="CoA-dependent acyltransferases"/>
    <property type="match status" value="1"/>
</dbReference>
<evidence type="ECO:0000313" key="11">
    <source>
        <dbReference type="Proteomes" id="UP000031982"/>
    </source>
</evidence>
<dbReference type="CDD" id="cd06849">
    <property type="entry name" value="lipoyl_domain"/>
    <property type="match status" value="1"/>
</dbReference>
<dbReference type="GO" id="GO:0016746">
    <property type="term" value="F:acyltransferase activity"/>
    <property type="evidence" value="ECO:0007669"/>
    <property type="project" value="UniProtKB-KW"/>
</dbReference>
<dbReference type="Gene3D" id="2.40.50.100">
    <property type="match status" value="1"/>
</dbReference>
<dbReference type="SUPFAM" id="SSF47005">
    <property type="entry name" value="Peripheral subunit-binding domain of 2-oxo acid dehydrogenase complex"/>
    <property type="match status" value="1"/>
</dbReference>
<dbReference type="SUPFAM" id="SSF51230">
    <property type="entry name" value="Single hybrid motif"/>
    <property type="match status" value="1"/>
</dbReference>
<evidence type="ECO:0000259" key="9">
    <source>
        <dbReference type="PROSITE" id="PS51826"/>
    </source>
</evidence>
<comment type="similarity">
    <text evidence="2 6">Belongs to the 2-oxoacid dehydrogenase family.</text>
</comment>
<keyword evidence="11" id="KW-1185">Reference proteome</keyword>
<evidence type="ECO:0000256" key="5">
    <source>
        <dbReference type="ARBA" id="ARBA00023315"/>
    </source>
</evidence>
<comment type="caution">
    <text evidence="10">The sequence shown here is derived from an EMBL/GenBank/DDBJ whole genome shotgun (WGS) entry which is preliminary data.</text>
</comment>
<keyword evidence="3 6" id="KW-0808">Transferase</keyword>
<dbReference type="PROSITE" id="PS51826">
    <property type="entry name" value="PSBD"/>
    <property type="match status" value="1"/>
</dbReference>
<dbReference type="Gene3D" id="3.30.559.10">
    <property type="entry name" value="Chloramphenicol acetyltransferase-like domain"/>
    <property type="match status" value="1"/>
</dbReference>
<dbReference type="PROSITE" id="PS50968">
    <property type="entry name" value="BIOTINYL_LIPOYL"/>
    <property type="match status" value="1"/>
</dbReference>
<feature type="domain" description="Lipoyl-binding" evidence="8">
    <location>
        <begin position="1"/>
        <end position="76"/>
    </location>
</feature>
<reference evidence="10 11" key="1">
    <citation type="submission" date="2015-01" db="EMBL/GenBank/DDBJ databases">
        <title>Genome Assembly of Bacillus badius MTCC 1458.</title>
        <authorList>
            <person name="Verma A."/>
            <person name="Khatri I."/>
            <person name="Mual P."/>
            <person name="Subramanian S."/>
            <person name="Krishnamurthi S."/>
        </authorList>
    </citation>
    <scope>NUCLEOTIDE SEQUENCE [LARGE SCALE GENOMIC DNA]</scope>
    <source>
        <strain evidence="10 11">MTCC 1458</strain>
    </source>
</reference>
<feature type="domain" description="Peripheral subunit-binding (PSBD)" evidence="9">
    <location>
        <begin position="118"/>
        <end position="155"/>
    </location>
</feature>
<feature type="region of interest" description="Disordered" evidence="7">
    <location>
        <begin position="158"/>
        <end position="181"/>
    </location>
</feature>
<dbReference type="InterPro" id="IPR001078">
    <property type="entry name" value="2-oxoacid_DH_actylTfrase"/>
</dbReference>
<evidence type="ECO:0000313" key="10">
    <source>
        <dbReference type="EMBL" id="KIL78454.1"/>
    </source>
</evidence>
<keyword evidence="5 6" id="KW-0012">Acyltransferase</keyword>
<dbReference type="InterPro" id="IPR000089">
    <property type="entry name" value="Biotin_lipoyl"/>
</dbReference>
<protein>
    <recommendedName>
        <fullName evidence="6">Dihydrolipoamide acetyltransferase component of pyruvate dehydrogenase complex</fullName>
        <ecNumber evidence="6">2.3.1.-</ecNumber>
    </recommendedName>
</protein>
<dbReference type="InterPro" id="IPR011053">
    <property type="entry name" value="Single_hybrid_motif"/>
</dbReference>
<dbReference type="Pfam" id="PF02817">
    <property type="entry name" value="E3_binding"/>
    <property type="match status" value="1"/>
</dbReference>
<organism evidence="10 11">
    <name type="scientific">Bacillus badius</name>
    <dbReference type="NCBI Taxonomy" id="1455"/>
    <lineage>
        <taxon>Bacteria</taxon>
        <taxon>Bacillati</taxon>
        <taxon>Bacillota</taxon>
        <taxon>Bacilli</taxon>
        <taxon>Bacillales</taxon>
        <taxon>Bacillaceae</taxon>
        <taxon>Pseudobacillus</taxon>
    </lineage>
</organism>
<evidence type="ECO:0000256" key="3">
    <source>
        <dbReference type="ARBA" id="ARBA00022679"/>
    </source>
</evidence>
<evidence type="ECO:0000256" key="7">
    <source>
        <dbReference type="SAM" id="MobiDB-lite"/>
    </source>
</evidence>
<dbReference type="Pfam" id="PF00364">
    <property type="entry name" value="Biotin_lipoyl"/>
    <property type="match status" value="1"/>
</dbReference>
<keyword evidence="4 6" id="KW-0450">Lipoyl</keyword>
<sequence length="408" mass="44775">MLEVKLHDIGEGMTEGEILHYLVKPGDQVIADQPLVEVQTDKMVAELPSPGAGTVKEIVVDTGTTVQVGTTLLYIEGEGSQTAAAEEKKAAKAETAQSAQPEAKERKQAFISSFNRVLATPYTRKIARDHNINIEDVTPSDPSGRVTEEDVYRFLKGDQQPQKEAASPEATAVSAQQTTPDEIPFRGMRKQIAKKMTKSLFTIPHVTHFDEVNMTNLLKLREELKAAGVSVSVPAFFVKALVIALKDFPVFNAELDEENEKILLKKDYHIGMAVDTEDGLIVPVVHDADKKSIKTIHEDIKRLNEKAREGKLKPADIQNSTFTVSNVGPLGSIGATPIINHPETALIAFHKTKKVPLVNENDEIVIGHVMTLSMSFDHRVADGATAVAFTNRFASLIEQPNKLMLEMI</sequence>
<dbReference type="EC" id="2.3.1.-" evidence="6"/>
<comment type="cofactor">
    <cofactor evidence="1 6">
        <name>(R)-lipoate</name>
        <dbReference type="ChEBI" id="CHEBI:83088"/>
    </cofactor>
</comment>
<dbReference type="Pfam" id="PF00198">
    <property type="entry name" value="2-oxoacid_dh"/>
    <property type="match status" value="1"/>
</dbReference>
<evidence type="ECO:0000256" key="4">
    <source>
        <dbReference type="ARBA" id="ARBA00022823"/>
    </source>
</evidence>
<evidence type="ECO:0000259" key="8">
    <source>
        <dbReference type="PROSITE" id="PS50968"/>
    </source>
</evidence>
<evidence type="ECO:0000256" key="2">
    <source>
        <dbReference type="ARBA" id="ARBA00007317"/>
    </source>
</evidence>
<dbReference type="InterPro" id="IPR023213">
    <property type="entry name" value="CAT-like_dom_sf"/>
</dbReference>
<dbReference type="InterPro" id="IPR004167">
    <property type="entry name" value="PSBD"/>
</dbReference>
<dbReference type="PANTHER" id="PTHR43178">
    <property type="entry name" value="DIHYDROLIPOAMIDE ACETYLTRANSFERASE COMPONENT OF PYRUVATE DEHYDROGENASE COMPLEX"/>
    <property type="match status" value="1"/>
</dbReference>
<dbReference type="InterPro" id="IPR050743">
    <property type="entry name" value="2-oxoacid_DH_E2_comp"/>
</dbReference>
<proteinExistence type="inferred from homology"/>
<name>A0ABR5AUL9_BACBA</name>
<gene>
    <name evidence="10" type="ORF">SD77_4134</name>
</gene>